<dbReference type="Gene3D" id="1.25.40.20">
    <property type="entry name" value="Ankyrin repeat-containing domain"/>
    <property type="match status" value="1"/>
</dbReference>
<dbReference type="PANTHER" id="PTHR24118">
    <property type="entry name" value="POTE ANKYRIN DOMAIN"/>
    <property type="match status" value="1"/>
</dbReference>
<organism evidence="3 5">
    <name type="scientific">Legionella micdadei</name>
    <name type="common">Tatlockia micdadei</name>
    <dbReference type="NCBI Taxonomy" id="451"/>
    <lineage>
        <taxon>Bacteria</taxon>
        <taxon>Pseudomonadati</taxon>
        <taxon>Pseudomonadota</taxon>
        <taxon>Gammaproteobacteria</taxon>
        <taxon>Legionellales</taxon>
        <taxon>Legionellaceae</taxon>
        <taxon>Legionella</taxon>
    </lineage>
</organism>
<dbReference type="RefSeq" id="WP_045099715.1">
    <property type="nucleotide sequence ID" value="NZ_CP020614.1"/>
</dbReference>
<dbReference type="InterPro" id="IPR036770">
    <property type="entry name" value="Ankyrin_rpt-contain_sf"/>
</dbReference>
<dbReference type="PANTHER" id="PTHR24118:SF99">
    <property type="entry name" value="POTE ANKYRIN DOMAIN FAMILY MEMBER 3C-RELATED"/>
    <property type="match status" value="1"/>
</dbReference>
<evidence type="ECO:0000256" key="2">
    <source>
        <dbReference type="SAM" id="MobiDB-lite"/>
    </source>
</evidence>
<protein>
    <submittedName>
        <fullName evidence="4">Ankyrin repeat-containing protein</fullName>
    </submittedName>
</protein>
<feature type="compositionally biased region" description="Basic and acidic residues" evidence="2">
    <location>
        <begin position="593"/>
        <end position="604"/>
    </location>
</feature>
<sequence>MKDAAIEILIYKPDPEHPMPEEQRGVVVNPHLKQRFTQFVPIGVYLEGSGLRYYFFDKCDKAPKIYSSWDELKADLPEGLSKIFEKKPKLFIMGHGNGGYYGLGNCHGPSEHLYDNDFDKLLSDFKQALPKHHGEVFVTLEGCNTDSQLDATANQQEKTFLERVSVKHPEITFAGTGPWDAQDAQTGFRSLTPEAPITSMAGNIWKAGNSVIFYHGQYQVAVRKSLFASTKTAKELKVNTIEYARAMLDKADSDELVAKIALSRDILTIQDLKKIDGFPELQLEEENAARFVEQESLILGKEQENYLTRVRGILDRVDPIAQLTDRDVLELLLGLKEPSVFKGHEELLELILANKALLQLAMVGCGKVLIGGPNNDSVIDLLLKYGADINCTDKKGMTALHYAVQNFYNYRKEPLHLIKKLLESGASLEVQNKKGQTPIETAQEHSKDGRVTASDKLLASLKYGNSPPTPLEIKQSIRQIFQMSQHKADELLSLPIAKREYSKCSEGTLYIPEDVVEKLHGVLQFARGNHGLLATFESEFSEVTSYLERGLGTGEVIDGNEDEFIPKRFGDAKLKLAAVMDALVEMKQEVATSKDAKVREKNSPSDDSNLFWKP</sequence>
<reference evidence="5" key="1">
    <citation type="submission" date="2014-09" db="EMBL/GenBank/DDBJ databases">
        <authorList>
            <person name="Gomez-Valero L."/>
        </authorList>
    </citation>
    <scope>NUCLEOTIDE SEQUENCE [LARGE SCALE GENOMIC DNA]</scope>
    <source>
        <strain evidence="5">ATCC33218</strain>
    </source>
</reference>
<dbReference type="EMBL" id="FMVN01000008">
    <property type="protein sequence ID" value="SCY43961.1"/>
    <property type="molecule type" value="Genomic_DNA"/>
</dbReference>
<dbReference type="OrthoDB" id="5630759at2"/>
<evidence type="ECO:0000256" key="1">
    <source>
        <dbReference type="PROSITE-ProRule" id="PRU00023"/>
    </source>
</evidence>
<dbReference type="Pfam" id="PF12796">
    <property type="entry name" value="Ank_2"/>
    <property type="match status" value="1"/>
</dbReference>
<name>A0A098GJ09_LEGMI</name>
<dbReference type="SUPFAM" id="SSF48403">
    <property type="entry name" value="Ankyrin repeat"/>
    <property type="match status" value="1"/>
</dbReference>
<dbReference type="STRING" id="451.B6N58_05080"/>
<evidence type="ECO:0000313" key="4">
    <source>
        <dbReference type="EMBL" id="SCY43961.1"/>
    </source>
</evidence>
<dbReference type="HOGENOM" id="CLU_449632_0_0_6"/>
<keyword evidence="1" id="KW-0040">ANK repeat</keyword>
<accession>A0A098GJ09</accession>
<dbReference type="KEGG" id="tmc:LMI_2208"/>
<feature type="region of interest" description="Disordered" evidence="2">
    <location>
        <begin position="593"/>
        <end position="614"/>
    </location>
</feature>
<keyword evidence="6" id="KW-1185">Reference proteome</keyword>
<dbReference type="SMART" id="SM00248">
    <property type="entry name" value="ANK"/>
    <property type="match status" value="2"/>
</dbReference>
<proteinExistence type="predicted"/>
<dbReference type="PATRIC" id="fig|451.8.peg.3074"/>
<evidence type="ECO:0000313" key="3">
    <source>
        <dbReference type="EMBL" id="CEG61481.1"/>
    </source>
</evidence>
<evidence type="ECO:0000313" key="6">
    <source>
        <dbReference type="Proteomes" id="UP000182998"/>
    </source>
</evidence>
<dbReference type="Proteomes" id="UP000182998">
    <property type="component" value="Unassembled WGS sequence"/>
</dbReference>
<dbReference type="InterPro" id="IPR002110">
    <property type="entry name" value="Ankyrin_rpt"/>
</dbReference>
<reference evidence="3" key="2">
    <citation type="submission" date="2014-09" db="EMBL/GenBank/DDBJ databases">
        <authorList>
            <person name="GOMEZ-VALERO Laura"/>
        </authorList>
    </citation>
    <scope>NUCLEOTIDE SEQUENCE</scope>
    <source>
        <strain evidence="3">ATCC33218</strain>
    </source>
</reference>
<dbReference type="Proteomes" id="UP000032414">
    <property type="component" value="Chromosome I"/>
</dbReference>
<feature type="repeat" description="ANK" evidence="1">
    <location>
        <begin position="395"/>
        <end position="433"/>
    </location>
</feature>
<reference evidence="4 6" key="3">
    <citation type="submission" date="2016-10" db="EMBL/GenBank/DDBJ databases">
        <authorList>
            <person name="Varghese N."/>
            <person name="Submissions S."/>
        </authorList>
    </citation>
    <scope>NUCLEOTIDE SEQUENCE [LARGE SCALE GENOMIC DNA]</scope>
    <source>
        <strain evidence="4 6">ATCC 33218</strain>
    </source>
</reference>
<dbReference type="EMBL" id="LN614830">
    <property type="protein sequence ID" value="CEG61481.1"/>
    <property type="molecule type" value="Genomic_DNA"/>
</dbReference>
<gene>
    <name evidence="3" type="ORF">LMI_2208</name>
    <name evidence="4" type="ORF">SAMN02982997_01690</name>
</gene>
<dbReference type="PROSITE" id="PS50088">
    <property type="entry name" value="ANK_REPEAT"/>
    <property type="match status" value="1"/>
</dbReference>
<dbReference type="AlphaFoldDB" id="A0A098GJ09"/>
<evidence type="ECO:0000313" key="5">
    <source>
        <dbReference type="Proteomes" id="UP000032414"/>
    </source>
</evidence>
<dbReference type="PROSITE" id="PS50297">
    <property type="entry name" value="ANK_REP_REGION"/>
    <property type="match status" value="1"/>
</dbReference>